<evidence type="ECO:0000313" key="5">
    <source>
        <dbReference type="Proteomes" id="UP001154329"/>
    </source>
</evidence>
<dbReference type="InterPro" id="IPR040676">
    <property type="entry name" value="DUF5641"/>
</dbReference>
<dbReference type="Pfam" id="PF03564">
    <property type="entry name" value="DUF1759"/>
    <property type="match status" value="1"/>
</dbReference>
<dbReference type="Pfam" id="PF05380">
    <property type="entry name" value="Peptidase_A17"/>
    <property type="match status" value="1"/>
</dbReference>
<dbReference type="CDD" id="cd01644">
    <property type="entry name" value="RT_pepA17"/>
    <property type="match status" value="1"/>
</dbReference>
<dbReference type="InterPro" id="IPR001584">
    <property type="entry name" value="Integrase_cat-core"/>
</dbReference>
<dbReference type="Pfam" id="PF18701">
    <property type="entry name" value="DUF5641"/>
    <property type="match status" value="1"/>
</dbReference>
<dbReference type="PANTHER" id="PTHR47331">
    <property type="entry name" value="PHD-TYPE DOMAIN-CONTAINING PROTEIN"/>
    <property type="match status" value="1"/>
</dbReference>
<dbReference type="GO" id="GO:0042575">
    <property type="term" value="C:DNA polymerase complex"/>
    <property type="evidence" value="ECO:0007669"/>
    <property type="project" value="UniProtKB-ARBA"/>
</dbReference>
<proteinExistence type="predicted"/>
<keyword evidence="1" id="KW-0479">Metal-binding</keyword>
<dbReference type="GO" id="GO:0003676">
    <property type="term" value="F:nucleic acid binding"/>
    <property type="evidence" value="ECO:0007669"/>
    <property type="project" value="InterPro"/>
</dbReference>
<keyword evidence="1" id="KW-0862">Zinc</keyword>
<reference evidence="4" key="1">
    <citation type="submission" date="2022-02" db="EMBL/GenBank/DDBJ databases">
        <authorList>
            <person name="King R."/>
        </authorList>
    </citation>
    <scope>NUCLEOTIDE SEQUENCE</scope>
</reference>
<accession>A0A9P0IZ91</accession>
<dbReference type="Gene3D" id="3.30.420.10">
    <property type="entry name" value="Ribonuclease H-like superfamily/Ribonuclease H"/>
    <property type="match status" value="1"/>
</dbReference>
<dbReference type="Proteomes" id="UP001154329">
    <property type="component" value="Chromosome 2"/>
</dbReference>
<dbReference type="InterPro" id="IPR036397">
    <property type="entry name" value="RNaseH_sf"/>
</dbReference>
<dbReference type="PROSITE" id="PS50158">
    <property type="entry name" value="ZF_CCHC"/>
    <property type="match status" value="1"/>
</dbReference>
<evidence type="ECO:0000259" key="2">
    <source>
        <dbReference type="PROSITE" id="PS50158"/>
    </source>
</evidence>
<evidence type="ECO:0008006" key="6">
    <source>
        <dbReference type="Google" id="ProtNLM"/>
    </source>
</evidence>
<keyword evidence="5" id="KW-1185">Reference proteome</keyword>
<organism evidence="4 5">
    <name type="scientific">Aphis gossypii</name>
    <name type="common">Cotton aphid</name>
    <dbReference type="NCBI Taxonomy" id="80765"/>
    <lineage>
        <taxon>Eukaryota</taxon>
        <taxon>Metazoa</taxon>
        <taxon>Ecdysozoa</taxon>
        <taxon>Arthropoda</taxon>
        <taxon>Hexapoda</taxon>
        <taxon>Insecta</taxon>
        <taxon>Pterygota</taxon>
        <taxon>Neoptera</taxon>
        <taxon>Paraneoptera</taxon>
        <taxon>Hemiptera</taxon>
        <taxon>Sternorrhyncha</taxon>
        <taxon>Aphidomorpha</taxon>
        <taxon>Aphidoidea</taxon>
        <taxon>Aphididae</taxon>
        <taxon>Aphidini</taxon>
        <taxon>Aphis</taxon>
        <taxon>Aphis</taxon>
    </lineage>
</organism>
<dbReference type="PANTHER" id="PTHR47331:SF5">
    <property type="entry name" value="RIBONUCLEASE H"/>
    <property type="match status" value="1"/>
</dbReference>
<feature type="domain" description="CCHC-type" evidence="2">
    <location>
        <begin position="360"/>
        <end position="374"/>
    </location>
</feature>
<dbReference type="SUPFAM" id="SSF53098">
    <property type="entry name" value="Ribonuclease H-like"/>
    <property type="match status" value="1"/>
</dbReference>
<evidence type="ECO:0000256" key="1">
    <source>
        <dbReference type="PROSITE-ProRule" id="PRU00047"/>
    </source>
</evidence>
<dbReference type="GO" id="GO:0015074">
    <property type="term" value="P:DNA integration"/>
    <property type="evidence" value="ECO:0007669"/>
    <property type="project" value="InterPro"/>
</dbReference>
<reference evidence="4" key="2">
    <citation type="submission" date="2022-10" db="EMBL/GenBank/DDBJ databases">
        <authorList>
            <consortium name="ENA_rothamsted_submissions"/>
            <consortium name="culmorum"/>
            <person name="King R."/>
        </authorList>
    </citation>
    <scope>NUCLEOTIDE SEQUENCE</scope>
</reference>
<dbReference type="InterPro" id="IPR008042">
    <property type="entry name" value="Retrotrans_Pao"/>
</dbReference>
<evidence type="ECO:0000259" key="3">
    <source>
        <dbReference type="PROSITE" id="PS50994"/>
    </source>
</evidence>
<dbReference type="EMBL" id="OU899035">
    <property type="protein sequence ID" value="CAH1721934.1"/>
    <property type="molecule type" value="Genomic_DNA"/>
</dbReference>
<dbReference type="GO" id="GO:0071897">
    <property type="term" value="P:DNA biosynthetic process"/>
    <property type="evidence" value="ECO:0007669"/>
    <property type="project" value="UniProtKB-ARBA"/>
</dbReference>
<dbReference type="SUPFAM" id="SSF56672">
    <property type="entry name" value="DNA/RNA polymerases"/>
    <property type="match status" value="1"/>
</dbReference>
<gene>
    <name evidence="4" type="ORF">APHIGO_LOCUS4592</name>
</gene>
<keyword evidence="1" id="KW-0863">Zinc-finger</keyword>
<feature type="domain" description="Integrase catalytic" evidence="3">
    <location>
        <begin position="1395"/>
        <end position="1585"/>
    </location>
</feature>
<dbReference type="InterPro" id="IPR001878">
    <property type="entry name" value="Znf_CCHC"/>
</dbReference>
<evidence type="ECO:0000313" key="4">
    <source>
        <dbReference type="EMBL" id="CAH1721934.1"/>
    </source>
</evidence>
<dbReference type="InterPro" id="IPR043502">
    <property type="entry name" value="DNA/RNA_pol_sf"/>
</dbReference>
<protein>
    <recommendedName>
        <fullName evidence="6">Endonuclease</fullName>
    </recommendedName>
</protein>
<dbReference type="GO" id="GO:0008270">
    <property type="term" value="F:zinc ion binding"/>
    <property type="evidence" value="ECO:0007669"/>
    <property type="project" value="UniProtKB-KW"/>
</dbReference>
<dbReference type="InterPro" id="IPR012337">
    <property type="entry name" value="RNaseH-like_sf"/>
</dbReference>
<sequence>MSTNLRKLTKKRNNYKASINQINDFVKAYNSTIQSTRQVSTRLSKLNDLMDSFAKVQEDIIELDEGEDDDDEYLKYQDIYCTVKANMEDIIAKHGVPEAAASTNLSRSSVCDSIRLPTIKPPEFNGSLEDWASFIDTFNALFHNNSSLSDVQRLHYLKTSVSGPAADIIKNFTITAENYTAAYNELVRQYENKSLTIQSHIRSLLQTPKVQVPSAVELRNLHHHISSHVRALKALGQPVMHWDAWLVTLICSQLDSITAGEWQLRQDEKELPTYAQIESFLSKRVAAYEAGLISNKATEEKVVRPKHTQYNNKALFSQSSEGKHKKCPACSGQHNIYSCEHFKDMSIADRRNFVSKARLCFNCLNYGHQVKDCKFSACPKCNKRHNSKLHEEQGVVVSLANQLNQSTNSEANAVLCAELTKPTSSMHVMLATASVYVHDINGRPRLCRAVLDSGSQLNLVTLACVKRLGFSSSRSTCNIVGVGEMASKSQCLPLTYLSSRFGSHKRSILLHSLPTIVNSLPAQTIDTDDLNIPEHIRDQLADPQFNVPGPIDILVGTEMFFDMIGGEKWPLTVASSLHSTDFGWIVVGKLPITSRQTEYQSLSLTGTSSLSLFTVTSSQPAAEEQAERHFASTVSRDINGRFIVKLPFAQDPHVLGDSRQMAQRRFFNLEQRFSKEPDLAQKYKTFMAEYLSMDHMEVVDPAYSGPVYYLPHHAVLKAESLTTKLRVVFDGSAVSKSGLSLNDILLKGPKTQPDLINILLRFRVHRIAVTADIEKMYRQIRLSSEDCELQRICYRANPNDQITEYKLKTVTYGTRSASFLSTRCLAQIAHETTDLSIKRIISQDFYVDDLISGGDSIEVVTGIYHQLQHTLAQYGLPLRKWCSSSSQFVDHIPRDQSDTNFVISMIDTDTVATLGLLWQPATDNFLFNVEDWYPPPRMTKRSLLSDINSVFDPVGLVSPVLIKGKIFIQQLWALKISWDEVLSEDLQNRWTKFYSSLRQLNLIAVPRRVIAEDTSNIKLHVFSDASQEAYGACAYICSQTSSGSSEARLYMSKSRVAPMKSTTIPRLELNGALLAAELARDICEELKLLNIEVAHHSVFLWSDSAIVIAWIKSKCNFQPYVSNRIARIQDISDPNQWHHVPTRENPADIVSRGMDAAAISQSMLWWHGPQWLQQEPASWPSSYQAPEELPEVRPVKLILATASKDDSWILGRYSKYMQLIRITALIMRFVKNCKLSKRQCERITGSLSVHELNVSREFWIRNIQAAAYCSELKNLKSNLPVHRSSCLVKLNPFIDPNGILRVGGRLANAPIKYDTKFPIVLPPSSTFTQLLFKYEHLRLLHVGPQALLSYIQINYWPIRGRNIATRTVHQCIQCFRAKPGSITPFMAPLPRQRTTIERPFSRCGVDFCGPMMIRSGIRRVKSVKAYISVFVCLVTRAVHLELVSSLTSDAFLATLTRFMSRRGQCKHLFSDNGTNFVGANRKLLAQIQEIAKTHTTSVFLTEKSIQWHFIPPAAPHFGGLWEAAVKSAKQHLTKISINATFTYEEATTLLCGIEGVLNSRPMTPLSNDPSDLQALTPAHFLIGGVITLPPESDVSTIPMSRLKRFKMVQSYMQQFWKRWSREYLPQLQRRGRWIKVTRNVRVGDLCLLHQENLPPTKWALVRVQEVHPGPDGTVRVVTLRNSSGTTFQRPVVKLSLLPTEEDETEILPEPIQ</sequence>
<dbReference type="PROSITE" id="PS50994">
    <property type="entry name" value="INTEGRASE"/>
    <property type="match status" value="1"/>
</dbReference>
<name>A0A9P0IZ91_APHGO</name>
<dbReference type="InterPro" id="IPR005312">
    <property type="entry name" value="DUF1759"/>
</dbReference>